<dbReference type="SUPFAM" id="SSF55729">
    <property type="entry name" value="Acyl-CoA N-acyltransferases (Nat)"/>
    <property type="match status" value="1"/>
</dbReference>
<dbReference type="Pfam" id="PF00583">
    <property type="entry name" value="Acetyltransf_1"/>
    <property type="match status" value="1"/>
</dbReference>
<name>A0A3E0AX74_9STAP</name>
<dbReference type="GO" id="GO:0016747">
    <property type="term" value="F:acyltransferase activity, transferring groups other than amino-acyl groups"/>
    <property type="evidence" value="ECO:0007669"/>
    <property type="project" value="InterPro"/>
</dbReference>
<dbReference type="InterPro" id="IPR000182">
    <property type="entry name" value="GNAT_dom"/>
</dbReference>
<dbReference type="OrthoDB" id="9775804at2"/>
<dbReference type="PROSITE" id="PS51186">
    <property type="entry name" value="GNAT"/>
    <property type="match status" value="1"/>
</dbReference>
<dbReference type="Gene3D" id="3.40.630.30">
    <property type="match status" value="1"/>
</dbReference>
<dbReference type="CDD" id="cd04301">
    <property type="entry name" value="NAT_SF"/>
    <property type="match status" value="1"/>
</dbReference>
<keyword evidence="2" id="KW-0808">Transferase</keyword>
<sequence length="155" mass="18064">MMVEFVKINEDNYETVLRLKVTDEQNEGKFIAPNVRSIADAYLYREAGDVFPYAVQDGDKVVGFILLDEDEEEKELMIWRMMVDKDYQGQGYGRAIVEKVMEMFESDDRFDVLIADYVKGNDVMGKLLRSLGFEEQEFDEENNEHVMKFGKTDAE</sequence>
<evidence type="ECO:0000259" key="1">
    <source>
        <dbReference type="PROSITE" id="PS51186"/>
    </source>
</evidence>
<evidence type="ECO:0000313" key="3">
    <source>
        <dbReference type="Proteomes" id="UP000257076"/>
    </source>
</evidence>
<protein>
    <submittedName>
        <fullName evidence="2">Diamine N-acetyltransferase</fullName>
    </submittedName>
</protein>
<dbReference type="Proteomes" id="UP000257076">
    <property type="component" value="Unassembled WGS sequence"/>
</dbReference>
<comment type="caution">
    <text evidence="2">The sequence shown here is derived from an EMBL/GenBank/DDBJ whole genome shotgun (WGS) entry which is preliminary data.</text>
</comment>
<dbReference type="AlphaFoldDB" id="A0A3E0AX74"/>
<accession>A0A3E0AX74</accession>
<keyword evidence="3" id="KW-1185">Reference proteome</keyword>
<organism evidence="2 3">
    <name type="scientific">Jeotgalicoccus halotolerans</name>
    <dbReference type="NCBI Taxonomy" id="157227"/>
    <lineage>
        <taxon>Bacteria</taxon>
        <taxon>Bacillati</taxon>
        <taxon>Bacillota</taxon>
        <taxon>Bacilli</taxon>
        <taxon>Bacillales</taxon>
        <taxon>Staphylococcaceae</taxon>
        <taxon>Jeotgalicoccus</taxon>
    </lineage>
</organism>
<gene>
    <name evidence="2" type="ORF">DFR63_1402</name>
</gene>
<feature type="domain" description="N-acetyltransferase" evidence="1">
    <location>
        <begin position="3"/>
        <end position="152"/>
    </location>
</feature>
<dbReference type="InterPro" id="IPR016181">
    <property type="entry name" value="Acyl_CoA_acyltransferase"/>
</dbReference>
<dbReference type="EMBL" id="QUMW01000011">
    <property type="protein sequence ID" value="REG24307.1"/>
    <property type="molecule type" value="Genomic_DNA"/>
</dbReference>
<evidence type="ECO:0000313" key="2">
    <source>
        <dbReference type="EMBL" id="REG24307.1"/>
    </source>
</evidence>
<reference evidence="2 3" key="1">
    <citation type="submission" date="2018-08" db="EMBL/GenBank/DDBJ databases">
        <title>Genomic Encyclopedia of Type Strains, Phase IV (KMG-IV): sequencing the most valuable type-strain genomes for metagenomic binning, comparative biology and taxonomic classification.</title>
        <authorList>
            <person name="Goeker M."/>
        </authorList>
    </citation>
    <scope>NUCLEOTIDE SEQUENCE [LARGE SCALE GENOMIC DNA]</scope>
    <source>
        <strain evidence="2 3">DSM 17274</strain>
    </source>
</reference>
<proteinExistence type="predicted"/>